<dbReference type="EMBL" id="AZBU02000003">
    <property type="protein sequence ID" value="TKR86537.1"/>
    <property type="molecule type" value="Genomic_DNA"/>
</dbReference>
<reference evidence="1 2" key="2">
    <citation type="journal article" date="2019" name="G3 (Bethesda)">
        <title>Hybrid Assembly of the Genome of the Entomopathogenic Nematode Steinernema carpocapsae Identifies the X-Chromosome.</title>
        <authorList>
            <person name="Serra L."/>
            <person name="Macchietto M."/>
            <person name="Macias-Munoz A."/>
            <person name="McGill C.J."/>
            <person name="Rodriguez I.M."/>
            <person name="Rodriguez B."/>
            <person name="Murad R."/>
            <person name="Mortazavi A."/>
        </authorList>
    </citation>
    <scope>NUCLEOTIDE SEQUENCE [LARGE SCALE GENOMIC DNA]</scope>
    <source>
        <strain evidence="1 2">ALL</strain>
    </source>
</reference>
<evidence type="ECO:0000313" key="2">
    <source>
        <dbReference type="Proteomes" id="UP000298663"/>
    </source>
</evidence>
<gene>
    <name evidence="1" type="ORF">L596_011113</name>
</gene>
<evidence type="ECO:0000313" key="1">
    <source>
        <dbReference type="EMBL" id="TKR86537.1"/>
    </source>
</evidence>
<organism evidence="1 2">
    <name type="scientific">Steinernema carpocapsae</name>
    <name type="common">Entomopathogenic nematode</name>
    <dbReference type="NCBI Taxonomy" id="34508"/>
    <lineage>
        <taxon>Eukaryota</taxon>
        <taxon>Metazoa</taxon>
        <taxon>Ecdysozoa</taxon>
        <taxon>Nematoda</taxon>
        <taxon>Chromadorea</taxon>
        <taxon>Rhabditida</taxon>
        <taxon>Tylenchina</taxon>
        <taxon>Panagrolaimomorpha</taxon>
        <taxon>Strongyloidoidea</taxon>
        <taxon>Steinernematidae</taxon>
        <taxon>Steinernema</taxon>
    </lineage>
</organism>
<sequence>MRKRATTGFCKALGLRCTPGAKTHESEEEKEQGSSAARVGEASALAAEVVLRGNPLEQNCRGVNFATPEINRCISALEDSTLSLSNSRDFEEFRNFSNDKGVERRRIYEGFPASLLLRIHLSLPSRIRTLTFAERRRRTATREADAGSEARENRPLAIALSPRGIDDAVDDIRHAPHNGTREARFRATAAVVRGGRGSEPPPTTENPSLALCAFQWCEPKLADRGESRFVPLECQSFPELV</sequence>
<proteinExistence type="predicted"/>
<protein>
    <submittedName>
        <fullName evidence="1">Uncharacterized protein</fullName>
    </submittedName>
</protein>
<accession>A0A4U5NSJ5</accession>
<reference evidence="1 2" key="1">
    <citation type="journal article" date="2015" name="Genome Biol.">
        <title>Comparative genomics of Steinernema reveals deeply conserved gene regulatory networks.</title>
        <authorList>
            <person name="Dillman A.R."/>
            <person name="Macchietto M."/>
            <person name="Porter C.F."/>
            <person name="Rogers A."/>
            <person name="Williams B."/>
            <person name="Antoshechkin I."/>
            <person name="Lee M.M."/>
            <person name="Goodwin Z."/>
            <person name="Lu X."/>
            <person name="Lewis E.E."/>
            <person name="Goodrich-Blair H."/>
            <person name="Stock S.P."/>
            <person name="Adams B.J."/>
            <person name="Sternberg P.W."/>
            <person name="Mortazavi A."/>
        </authorList>
    </citation>
    <scope>NUCLEOTIDE SEQUENCE [LARGE SCALE GENOMIC DNA]</scope>
    <source>
        <strain evidence="1 2">ALL</strain>
    </source>
</reference>
<keyword evidence="2" id="KW-1185">Reference proteome</keyword>
<dbReference type="AlphaFoldDB" id="A0A4U5NSJ5"/>
<comment type="caution">
    <text evidence="1">The sequence shown here is derived from an EMBL/GenBank/DDBJ whole genome shotgun (WGS) entry which is preliminary data.</text>
</comment>
<name>A0A4U5NSJ5_STECR</name>
<dbReference type="Proteomes" id="UP000298663">
    <property type="component" value="Unassembled WGS sequence"/>
</dbReference>